<dbReference type="EMBL" id="JANPWB010000013">
    <property type="protein sequence ID" value="KAJ1105059.1"/>
    <property type="molecule type" value="Genomic_DNA"/>
</dbReference>
<evidence type="ECO:0000256" key="1">
    <source>
        <dbReference type="SAM" id="SignalP"/>
    </source>
</evidence>
<evidence type="ECO:0000313" key="2">
    <source>
        <dbReference type="EMBL" id="KAJ1105059.1"/>
    </source>
</evidence>
<name>A0AAV7MPG5_PLEWA</name>
<evidence type="ECO:0000313" key="3">
    <source>
        <dbReference type="Proteomes" id="UP001066276"/>
    </source>
</evidence>
<dbReference type="PANTHER" id="PTHR47027">
    <property type="entry name" value="REVERSE TRANSCRIPTASE DOMAIN-CONTAINING PROTEIN"/>
    <property type="match status" value="1"/>
</dbReference>
<proteinExistence type="predicted"/>
<accession>A0AAV7MPG5</accession>
<gene>
    <name evidence="2" type="ORF">NDU88_002467</name>
</gene>
<protein>
    <recommendedName>
        <fullName evidence="4">Reverse transcriptase domain-containing protein</fullName>
    </recommendedName>
</protein>
<reference evidence="2" key="1">
    <citation type="journal article" date="2022" name="bioRxiv">
        <title>Sequencing and chromosome-scale assembly of the giantPleurodeles waltlgenome.</title>
        <authorList>
            <person name="Brown T."/>
            <person name="Elewa A."/>
            <person name="Iarovenko S."/>
            <person name="Subramanian E."/>
            <person name="Araus A.J."/>
            <person name="Petzold A."/>
            <person name="Susuki M."/>
            <person name="Suzuki K.-i.T."/>
            <person name="Hayashi T."/>
            <person name="Toyoda A."/>
            <person name="Oliveira C."/>
            <person name="Osipova E."/>
            <person name="Leigh N.D."/>
            <person name="Simon A."/>
            <person name="Yun M.H."/>
        </authorList>
    </citation>
    <scope>NUCLEOTIDE SEQUENCE</scope>
    <source>
        <strain evidence="2">20211129_DDA</strain>
        <tissue evidence="2">Liver</tissue>
    </source>
</reference>
<organism evidence="2 3">
    <name type="scientific">Pleurodeles waltl</name>
    <name type="common">Iberian ribbed newt</name>
    <dbReference type="NCBI Taxonomy" id="8319"/>
    <lineage>
        <taxon>Eukaryota</taxon>
        <taxon>Metazoa</taxon>
        <taxon>Chordata</taxon>
        <taxon>Craniata</taxon>
        <taxon>Vertebrata</taxon>
        <taxon>Euteleostomi</taxon>
        <taxon>Amphibia</taxon>
        <taxon>Batrachia</taxon>
        <taxon>Caudata</taxon>
        <taxon>Salamandroidea</taxon>
        <taxon>Salamandridae</taxon>
        <taxon>Pleurodelinae</taxon>
        <taxon>Pleurodeles</taxon>
    </lineage>
</organism>
<dbReference type="PANTHER" id="PTHR47027:SF26">
    <property type="entry name" value="REVERSE TRANSCRIPTASE DOMAIN-CONTAINING PROTEIN"/>
    <property type="match status" value="1"/>
</dbReference>
<dbReference type="AlphaFoldDB" id="A0AAV7MPG5"/>
<feature type="signal peptide" evidence="1">
    <location>
        <begin position="1"/>
        <end position="16"/>
    </location>
</feature>
<sequence>MLFNMMFSAMLSDAFCCDEETSIRIRYRTDGRLFNLRRLQAKTKVKEYSVHDFLFAFDCTLNTATEALIQQSMNRFSTACRNSGLTISTKKTEILHQPAPQKTYMEPTSTAEEEILKAVDHFTYLGCTLSRSVNIHEKVDTHIAHASSAFGR</sequence>
<evidence type="ECO:0008006" key="4">
    <source>
        <dbReference type="Google" id="ProtNLM"/>
    </source>
</evidence>
<comment type="caution">
    <text evidence="2">The sequence shown here is derived from an EMBL/GenBank/DDBJ whole genome shotgun (WGS) entry which is preliminary data.</text>
</comment>
<keyword evidence="1" id="KW-0732">Signal</keyword>
<dbReference type="Proteomes" id="UP001066276">
    <property type="component" value="Chromosome 9"/>
</dbReference>
<keyword evidence="3" id="KW-1185">Reference proteome</keyword>
<feature type="chain" id="PRO_5043485068" description="Reverse transcriptase domain-containing protein" evidence="1">
    <location>
        <begin position="17"/>
        <end position="152"/>
    </location>
</feature>